<sequence length="60" mass="6626">MLRIFAVILCWAKRLDARLTSGVEAHGRCLCGLNAPGLRDAPQSASRKFTKDMLRPVSRA</sequence>
<evidence type="ECO:0000313" key="2">
    <source>
        <dbReference type="Proteomes" id="UP000248021"/>
    </source>
</evidence>
<comment type="caution">
    <text evidence="1">The sequence shown here is derived from an EMBL/GenBank/DDBJ whole genome shotgun (WGS) entry which is preliminary data.</text>
</comment>
<keyword evidence="2" id="KW-1185">Reference proteome</keyword>
<dbReference type="AlphaFoldDB" id="A0A2V3TTG0"/>
<name>A0A2V3TTG0_9HYPH</name>
<protein>
    <submittedName>
        <fullName evidence="1">Uncharacterized protein</fullName>
    </submittedName>
</protein>
<evidence type="ECO:0000313" key="1">
    <source>
        <dbReference type="EMBL" id="PXW52253.1"/>
    </source>
</evidence>
<reference evidence="1 2" key="1">
    <citation type="submission" date="2018-05" db="EMBL/GenBank/DDBJ databases">
        <title>Genomic Encyclopedia of Type Strains, Phase IV (KMG-IV): sequencing the most valuable type-strain genomes for metagenomic binning, comparative biology and taxonomic classification.</title>
        <authorList>
            <person name="Goeker M."/>
        </authorList>
    </citation>
    <scope>NUCLEOTIDE SEQUENCE [LARGE SCALE GENOMIC DNA]</scope>
    <source>
        <strain evidence="1 2">DSM 6462</strain>
    </source>
</reference>
<accession>A0A2V3TTG0</accession>
<dbReference type="EMBL" id="QJJK01000017">
    <property type="protein sequence ID" value="PXW52253.1"/>
    <property type="molecule type" value="Genomic_DNA"/>
</dbReference>
<dbReference type="Proteomes" id="UP000248021">
    <property type="component" value="Unassembled WGS sequence"/>
</dbReference>
<organism evidence="1 2">
    <name type="scientific">Chelatococcus asaccharovorans</name>
    <dbReference type="NCBI Taxonomy" id="28210"/>
    <lineage>
        <taxon>Bacteria</taxon>
        <taxon>Pseudomonadati</taxon>
        <taxon>Pseudomonadota</taxon>
        <taxon>Alphaproteobacteria</taxon>
        <taxon>Hyphomicrobiales</taxon>
        <taxon>Chelatococcaceae</taxon>
        <taxon>Chelatococcus</taxon>
    </lineage>
</organism>
<proteinExistence type="predicted"/>
<gene>
    <name evidence="1" type="ORF">C7450_117117</name>
</gene>